<dbReference type="CDD" id="cd04301">
    <property type="entry name" value="NAT_SF"/>
    <property type="match status" value="1"/>
</dbReference>
<dbReference type="EMBL" id="ATAE01000005">
    <property type="protein sequence ID" value="ERN54839.1"/>
    <property type="molecule type" value="Genomic_DNA"/>
</dbReference>
<sequence>MNVVKVMNDQQLKDAYSIRTKVFVEEQNVPKEEEVEDLEDQSIHFVMYENDRIIGSEDIGSEDIGSKAIGAGRLRLVDGYAKAERICVAKDARGTGAGRFLMNEMEKEALNLGVSKVKLNAQTHAQPFYSKLGYEITSDEFLDAGIPHVSMVKTL</sequence>
<dbReference type="PANTHER" id="PTHR13355:SF11">
    <property type="entry name" value="GLUCOSAMINE 6-PHOSPHATE N-ACETYLTRANSFERASE"/>
    <property type="match status" value="1"/>
</dbReference>
<dbReference type="PATRIC" id="fig|1188261.3.peg.537"/>
<dbReference type="InterPro" id="IPR016181">
    <property type="entry name" value="Acyl_CoA_acyltransferase"/>
</dbReference>
<dbReference type="InterPro" id="IPR000182">
    <property type="entry name" value="GNAT_dom"/>
</dbReference>
<reference evidence="2 3" key="1">
    <citation type="journal article" date="2013" name="Genome Announc.">
        <title>Genome Sequence of the Extreme Obligate Alkaliphile Bacillus marmarensis Strain DSM 21297.</title>
        <authorList>
            <person name="Wernick D.G."/>
            <person name="Choi K.Y."/>
            <person name="Tat C.A."/>
            <person name="Lafontaine Rivera J.G."/>
            <person name="Liao J.C."/>
        </authorList>
    </citation>
    <scope>NUCLEOTIDE SEQUENCE [LARGE SCALE GENOMIC DNA]</scope>
    <source>
        <strain evidence="2 3">DSM 21297</strain>
    </source>
</reference>
<keyword evidence="3" id="KW-1185">Reference proteome</keyword>
<accession>U6ST39</accession>
<dbReference type="Pfam" id="PF13673">
    <property type="entry name" value="Acetyltransf_10"/>
    <property type="match status" value="1"/>
</dbReference>
<dbReference type="SUPFAM" id="SSF55729">
    <property type="entry name" value="Acyl-CoA N-acyltransferases (Nat)"/>
    <property type="match status" value="1"/>
</dbReference>
<dbReference type="PANTHER" id="PTHR13355">
    <property type="entry name" value="GLUCOSAMINE 6-PHOSPHATE N-ACETYLTRANSFERASE"/>
    <property type="match status" value="1"/>
</dbReference>
<dbReference type="RefSeq" id="WP_022626910.1">
    <property type="nucleotide sequence ID" value="NZ_ATAE01000005.1"/>
</dbReference>
<dbReference type="AlphaFoldDB" id="U6ST39"/>
<protein>
    <recommendedName>
        <fullName evidence="1">N-acetyltransferase domain-containing protein</fullName>
    </recommendedName>
</protein>
<gene>
    <name evidence="2" type="ORF">A33I_05690</name>
</gene>
<comment type="caution">
    <text evidence="2">The sequence shown here is derived from an EMBL/GenBank/DDBJ whole genome shotgun (WGS) entry which is preliminary data.</text>
</comment>
<dbReference type="PROSITE" id="PS51186">
    <property type="entry name" value="GNAT"/>
    <property type="match status" value="1"/>
</dbReference>
<dbReference type="Gene3D" id="3.40.630.30">
    <property type="match status" value="1"/>
</dbReference>
<proteinExistence type="predicted"/>
<feature type="domain" description="N-acetyltransferase" evidence="1">
    <location>
        <begin position="2"/>
        <end position="155"/>
    </location>
</feature>
<name>U6ST39_9BACI</name>
<evidence type="ECO:0000259" key="1">
    <source>
        <dbReference type="PROSITE" id="PS51186"/>
    </source>
</evidence>
<organism evidence="2 3">
    <name type="scientific">Alkalihalophilus marmarensis DSM 21297</name>
    <dbReference type="NCBI Taxonomy" id="1188261"/>
    <lineage>
        <taxon>Bacteria</taxon>
        <taxon>Bacillati</taxon>
        <taxon>Bacillota</taxon>
        <taxon>Bacilli</taxon>
        <taxon>Bacillales</taxon>
        <taxon>Bacillaceae</taxon>
        <taxon>Alkalihalophilus</taxon>
    </lineage>
</organism>
<dbReference type="Proteomes" id="UP000017170">
    <property type="component" value="Unassembled WGS sequence"/>
</dbReference>
<dbReference type="GO" id="GO:0004343">
    <property type="term" value="F:glucosamine 6-phosphate N-acetyltransferase activity"/>
    <property type="evidence" value="ECO:0007669"/>
    <property type="project" value="TreeGrafter"/>
</dbReference>
<dbReference type="InterPro" id="IPR039143">
    <property type="entry name" value="GNPNAT1-like"/>
</dbReference>
<evidence type="ECO:0000313" key="2">
    <source>
        <dbReference type="EMBL" id="ERN54839.1"/>
    </source>
</evidence>
<evidence type="ECO:0000313" key="3">
    <source>
        <dbReference type="Proteomes" id="UP000017170"/>
    </source>
</evidence>